<keyword evidence="3" id="KW-1185">Reference proteome</keyword>
<dbReference type="EMBL" id="MUZQ01000080">
    <property type="protein sequence ID" value="OWK59305.1"/>
    <property type="molecule type" value="Genomic_DNA"/>
</dbReference>
<protein>
    <submittedName>
        <fullName evidence="2">Uncharacterized protein</fullName>
    </submittedName>
</protein>
<feature type="compositionally biased region" description="Low complexity" evidence="1">
    <location>
        <begin position="25"/>
        <end position="40"/>
    </location>
</feature>
<organism evidence="2 3">
    <name type="scientific">Lonchura striata</name>
    <name type="common">white-rumped munia</name>
    <dbReference type="NCBI Taxonomy" id="40157"/>
    <lineage>
        <taxon>Eukaryota</taxon>
        <taxon>Metazoa</taxon>
        <taxon>Chordata</taxon>
        <taxon>Craniata</taxon>
        <taxon>Vertebrata</taxon>
        <taxon>Euteleostomi</taxon>
        <taxon>Archelosauria</taxon>
        <taxon>Archosauria</taxon>
        <taxon>Dinosauria</taxon>
        <taxon>Saurischia</taxon>
        <taxon>Theropoda</taxon>
        <taxon>Coelurosauria</taxon>
        <taxon>Aves</taxon>
        <taxon>Neognathae</taxon>
        <taxon>Neoaves</taxon>
        <taxon>Telluraves</taxon>
        <taxon>Australaves</taxon>
        <taxon>Passeriformes</taxon>
        <taxon>Passeroidea</taxon>
        <taxon>Estrildidae</taxon>
        <taxon>Estrildinae</taxon>
        <taxon>Lonchura</taxon>
    </lineage>
</organism>
<feature type="region of interest" description="Disordered" evidence="1">
    <location>
        <begin position="18"/>
        <end position="51"/>
    </location>
</feature>
<sequence>MRPRCWLPVLPPPAAAAPAIPPSLPASRPSAPVASRSHPALPARGPFSLALPGRERSLTHSGWESADAGGSSVIPSPCTRGRRATLLRTHCAPGWPGVFGKADRLLLPCPTSWIGLCLCI</sequence>
<accession>A0A218UZT6</accession>
<comment type="caution">
    <text evidence="2">The sequence shown here is derived from an EMBL/GenBank/DDBJ whole genome shotgun (WGS) entry which is preliminary data.</text>
</comment>
<dbReference type="Proteomes" id="UP000197619">
    <property type="component" value="Unassembled WGS sequence"/>
</dbReference>
<reference evidence="2 3" key="1">
    <citation type="submission" date="2017-05" db="EMBL/GenBank/DDBJ databases">
        <title>Genome of assembly of the Bengalese finch, Lonchura striata domestica.</title>
        <authorList>
            <person name="Colquitt B.M."/>
            <person name="Brainard M.S."/>
        </authorList>
    </citation>
    <scope>NUCLEOTIDE SEQUENCE [LARGE SCALE GENOMIC DNA]</scope>
    <source>
        <strain evidence="2">White83orange57</strain>
    </source>
</reference>
<proteinExistence type="predicted"/>
<evidence type="ECO:0000256" key="1">
    <source>
        <dbReference type="SAM" id="MobiDB-lite"/>
    </source>
</evidence>
<evidence type="ECO:0000313" key="3">
    <source>
        <dbReference type="Proteomes" id="UP000197619"/>
    </source>
</evidence>
<dbReference type="AlphaFoldDB" id="A0A218UZT6"/>
<evidence type="ECO:0000313" key="2">
    <source>
        <dbReference type="EMBL" id="OWK59305.1"/>
    </source>
</evidence>
<gene>
    <name evidence="2" type="ORF">RLOC_00007922</name>
</gene>
<name>A0A218UZT6_9PASE</name>